<dbReference type="Proteomes" id="UP000294588">
    <property type="component" value="Unassembled WGS sequence"/>
</dbReference>
<proteinExistence type="predicted"/>
<evidence type="ECO:0000313" key="1">
    <source>
        <dbReference type="EMBL" id="TDF73273.1"/>
    </source>
</evidence>
<organism evidence="1 2">
    <name type="scientific">Candidatus Syntrophosphaera thermopropionivorans</name>
    <dbReference type="NCBI Taxonomy" id="2593015"/>
    <lineage>
        <taxon>Bacteria</taxon>
        <taxon>Pseudomonadati</taxon>
        <taxon>Candidatus Cloacimonadota</taxon>
        <taxon>Candidatus Cloacimonadia</taxon>
        <taxon>Candidatus Cloacimonadales</taxon>
        <taxon>Candidatus Cloacimonadaceae</taxon>
        <taxon>Candidatus Syntrophosphaera</taxon>
    </lineage>
</organism>
<comment type="caution">
    <text evidence="1">The sequence shown here is derived from an EMBL/GenBank/DDBJ whole genome shotgun (WGS) entry which is preliminary data.</text>
</comment>
<sequence length="353" mass="38551">MLSEENKQFFQNLVSAPSPSGFEGPAQKVVMDFLIPYADEINKDRNGNVIALKKGSGKLKVMVVGHSDEIGFIVNHIDEQGYVYVRTLGGFDVNLLPGLRVDIYHQGKPVRGIIGKKPIHMQRGTEEPPKLKLEDLWIDIGALSKEEAENKVAIGDIITYHSEFEMLSDDLVVSKATDNKCGVYVAAAVMKELKDKNLKVNYYAVSSVGEETTMRGARTSAWQIEPDIAIAVDVTFTSDIPGADKRIFGDVSLSKGPAITLGAAMHPAINDKLIALAKELNIPYQLEIAPGRTGTDADVIQDLKSGTAMAVIGIPNRYMHSPNEVISFKDLDAAVQLIAAFITSLEDDFDFSR</sequence>
<protein>
    <submittedName>
        <fullName evidence="1">M42 family peptidase</fullName>
    </submittedName>
</protein>
<accession>A0AC61QJJ4</accession>
<keyword evidence="2" id="KW-1185">Reference proteome</keyword>
<gene>
    <name evidence="1" type="ORF">E0946_03630</name>
</gene>
<name>A0AC61QJJ4_9BACT</name>
<dbReference type="EMBL" id="SMOG01000007">
    <property type="protein sequence ID" value="TDF73273.1"/>
    <property type="molecule type" value="Genomic_DNA"/>
</dbReference>
<evidence type="ECO:0000313" key="2">
    <source>
        <dbReference type="Proteomes" id="UP000294588"/>
    </source>
</evidence>
<reference evidence="1" key="1">
    <citation type="submission" date="2019-03" db="EMBL/GenBank/DDBJ databases">
        <title>Candidatus Syntrophosphaera thermopropionivorans: a novel player in syntrophic propionate oxidation during anaerobic digestion.</title>
        <authorList>
            <person name="Dyksma S."/>
        </authorList>
    </citation>
    <scope>NUCLEOTIDE SEQUENCE</scope>
    <source>
        <strain evidence="1">W5</strain>
    </source>
</reference>